<feature type="coiled-coil region" evidence="4">
    <location>
        <begin position="2326"/>
        <end position="2360"/>
    </location>
</feature>
<evidence type="ECO:0000256" key="1">
    <source>
        <dbReference type="ARBA" id="ARBA00006828"/>
    </source>
</evidence>
<dbReference type="PROSITE" id="PS50878">
    <property type="entry name" value="RT_POL"/>
    <property type="match status" value="1"/>
</dbReference>
<dbReference type="PANTHER" id="PTHR14819">
    <property type="entry name" value="GTP-BINDING"/>
    <property type="match status" value="1"/>
</dbReference>
<dbReference type="InterPro" id="IPR027417">
    <property type="entry name" value="P-loop_NTPase"/>
</dbReference>
<dbReference type="SUPFAM" id="SSF52540">
    <property type="entry name" value="P-loop containing nucleoside triphosphate hydrolases"/>
    <property type="match status" value="1"/>
</dbReference>
<comment type="similarity">
    <text evidence="2">Belongs to the beta type-B retroviral polymerase family. HERV class-II K(HML-2) pol subfamily.</text>
</comment>
<dbReference type="Proteomes" id="UP001274896">
    <property type="component" value="Unassembled WGS sequence"/>
</dbReference>
<evidence type="ECO:0000313" key="8">
    <source>
        <dbReference type="Proteomes" id="UP001274896"/>
    </source>
</evidence>
<evidence type="ECO:0000256" key="4">
    <source>
        <dbReference type="SAM" id="Coils"/>
    </source>
</evidence>
<comment type="caution">
    <text evidence="7">The sequence shown here is derived from an EMBL/GenBank/DDBJ whole genome shotgun (WGS) entry which is preliminary data.</text>
</comment>
<protein>
    <recommendedName>
        <fullName evidence="3">ribonuclease H</fullName>
        <ecNumber evidence="3">3.1.26.4</ecNumber>
    </recommendedName>
</protein>
<sequence>MKSGKAVGPDDIPVEVWKCLGEAAVEFLTSLFNRVLENLEKAYDRVPREELWYCMRKSGVAEKYVRVVQDMYERSRTVVKCAVGQTEEFEVEVGLHQGSALSPFLFAIVMDQLSEEVRQESPWTMMFADDIVICSESREQVEENLERWRFALERRGMKVSRSKTEYMCVNEREGSGTVRLQGEEVKKVQEFKYLGSTVQNNGECGKEVKKRVQAGWNGWRKVSGVLCDRKISARIKGKVYKTVVRPAMLYGLETVSLRKRQESELEVAELKMLRFSLGVTRLDRIRNEYIRGTTHVGRLGDKVREARLRWFGHVQRRESEYIGRRMLDMELPGIQGQALKWFRSYLSDRYHFVDLNGEMSSVMPVKYGVPQVKDCDSGSPQMESSQLKGSQVLGTQNPQIPKGLQEQAAGDFLAFLKTLGLDTYYPNKLTLRSLLEINNGTFSDEEVHSLQALPQAFLHKLLTVNSNSRSLTCVPHENNDQGCDATPNLLDLHTALFACADSFLQQEMALKMSMCQFAVPFVLPKEVPNQCTLMLWALRGILKEWRPQSVSESKGFVEDSVVNAKIPLISFVRLSNCSLTKSKILNQMLKKSQQHHDFFSHQEINVGSSVRVIANGMVEICWSLPCGNKTIDVFPEPVAFANLRGDVCTFETQFSFLTQVSTAVFVFLDSADENEQRLFDSLQGIKNKIYFVVNTQRNMNKSSAVDTLKMEKDHIILKTQDMNLLKFSKMISSAIKNVLGEHHTSCEMEAMKRIAQELGLGIDESESRACVSAEGTAEIILKNIGVRRTVEFKKSRLPLQGENWKRLAQIEKEQCRLQHSGELSLEEYKAQLQKEKDEIRYKQSQYKMTETMDILIKALSTSDDIERAFFLRWLGLKLDMRSRKQMSELRHKYAQCEQKKDRDVIAQLDQELIDCSLGIEHYMREMGQIYEAASFGSANMSDKILSLPTLAAKLLLAGFPLELLDGDASNIPEKWVSDVLMELHRMVGEKSRLLIITVLGVQSTGKSTLLNTMFGVQFAVGSGRCTRGAFMIFLPVGKDLKEELLCDFVLLIDTEGLKSPALAQLEDSYEHDNELATFVIGLSDVTIINVAMENSTEMKDVLQIAVHAFLRMKEVGKKTVCYFVHQNVGVVSAHEKNMTDRKKLLEQLNEMTLIAAEMEKQHHVKKFTDVLDYDLEKNNWYIPGLWHGTPPMASVNTGYSVAVLDFKKNLLEMLTKRTDEQPMQIPEFLKWMSSLWRAVKFENFVFSFRNTLVAHAYENLCKEFSDWEWSFRRHILTLIANAEVKVSNAEINSIQEVAETLKKNLHKEIADQTRLITEKLKDYYKMRDRYVHLVEKYKADFTNSIKSLQCEITDEVRKRLEALLEKRRNKEKVEDIQNKQSDIIKDKIMQLLQNYKGHKGDVTDEDLKEDFESMWSREVETVTGLTEKDVPHDVFIKFRSSFGHRNVSQYLQTIRTLTDYGQEQFKAKKEHVKLGKLKGLVYAHRGTKQELQIIAVDVITNCSRMIEQFTQSKNDYQTTFTKDLLDEINEHLKRAGTKYTTKFEFDLKLHICGIASRKFTEMHRKYLTEQDPLKHLQKFKSQYLSDFIDLHRKRDQWQRKPQEFTQLCLKPAVTEYIDLSIGPDIVDAILESKATEYSSRTLFQYTIQKEMLENSNFNEFVKYILHYENYVKDWIYNHIVECFSKDISLQKLKIKKLETMIKNLTEAVKTSKLEANGSPLPNTVEGTTNLIQNLCKTMSDVLSIHMSTVDSVLFQNTSCCDPFTKSLYECIDDLKQQIAKEISESTDITETLKNVSVKPQDELFKRVFGCGVQCPFCKTPCEAGGKEHQQHHAAVHRPQGLSWYRYIKNNILCEEICTSSVHGNGTFDNHETNFQPHPYKDYRKYYPEWHIAPDMSVEASDYWKYVLVMFNKEFAEMYDAEPAVYPDAWKRITKDQAFISLKLMFNIRPGLTTTAICDVDLQGAGGNWATVGRRSRGGRRVHRQREKTKGKSVGLRIGTLNVGTMTGKGRELADVMERRKVDILCVQETRWKGSKARSIGAGFKLFYYGVDSKRNGVGVVLKEEFVRNVLEVKRVSDRVMSLKLEIEGVMLNVVSGYAPQAGCKLEEKERFWSELDEVKESIPTGERVVIGADFNGHVGERNTGDEEVMGKFGVKERNLEGQMVVDFAKRMDMAVVNTYFQKREEHRVTYKSGDRRTQVDYILCRRGNLKEISDCKVVVGESVARQHRMVVCRMTLMVCKKKKSEIEKKTKWWKLKKEECCEEFRQKLRQALGGQVVLPDDWESIAEVIRETGRKVLGVSSGRRKEDKETWWWNEEVQDSIQRKRLAKKKWDMDRTEENRQEYKELQRRVKREVSKAKQKARH</sequence>
<feature type="coiled-coil region" evidence="4">
    <location>
        <begin position="1687"/>
        <end position="1714"/>
    </location>
</feature>
<keyword evidence="4" id="KW-0175">Coiled coil</keyword>
<dbReference type="SUPFAM" id="SSF56219">
    <property type="entry name" value="DNase I-like"/>
    <property type="match status" value="1"/>
</dbReference>
<name>A0AAE0QZW8_9TELE</name>
<dbReference type="Pfam" id="PF25974">
    <property type="entry name" value="URGCP_9th"/>
    <property type="match status" value="1"/>
</dbReference>
<dbReference type="InterPro" id="IPR043128">
    <property type="entry name" value="Rev_trsase/Diguanyl_cyclase"/>
</dbReference>
<dbReference type="EC" id="3.1.26.4" evidence="3"/>
<evidence type="ECO:0000259" key="6">
    <source>
        <dbReference type="PROSITE" id="PS51717"/>
    </source>
</evidence>
<feature type="domain" description="Reverse transcriptase" evidence="5">
    <location>
        <begin position="1"/>
        <end position="198"/>
    </location>
</feature>
<dbReference type="GO" id="GO:0004523">
    <property type="term" value="F:RNA-DNA hybrid ribonuclease activity"/>
    <property type="evidence" value="ECO:0007669"/>
    <property type="project" value="UniProtKB-EC"/>
</dbReference>
<dbReference type="Gene3D" id="3.30.70.270">
    <property type="match status" value="1"/>
</dbReference>
<dbReference type="CDD" id="cd09076">
    <property type="entry name" value="L1-EN"/>
    <property type="match status" value="1"/>
</dbReference>
<dbReference type="Pfam" id="PF00078">
    <property type="entry name" value="RVT_1"/>
    <property type="match status" value="1"/>
</dbReference>
<evidence type="ECO:0000256" key="3">
    <source>
        <dbReference type="ARBA" id="ARBA00012180"/>
    </source>
</evidence>
<dbReference type="GO" id="GO:0005525">
    <property type="term" value="F:GTP binding"/>
    <property type="evidence" value="ECO:0007669"/>
    <property type="project" value="InterPro"/>
</dbReference>
<dbReference type="InterPro" id="IPR058641">
    <property type="entry name" value="GVIN1_dom"/>
</dbReference>
<dbReference type="Pfam" id="PF25496">
    <property type="entry name" value="URGCP"/>
    <property type="match status" value="1"/>
</dbReference>
<dbReference type="InterPro" id="IPR005135">
    <property type="entry name" value="Endo/exonuclease/phosphatase"/>
</dbReference>
<dbReference type="InterPro" id="IPR057365">
    <property type="entry name" value="URGCP"/>
</dbReference>
<dbReference type="PANTHER" id="PTHR14819:SF9">
    <property type="entry name" value="UP-REGULATOR OF CELL PROLIFERATION-LIKE"/>
    <property type="match status" value="1"/>
</dbReference>
<gene>
    <name evidence="7" type="ORF">QTP70_008219</name>
</gene>
<dbReference type="Gene3D" id="3.40.50.300">
    <property type="entry name" value="P-loop containing nucleotide triphosphate hydrolases"/>
    <property type="match status" value="1"/>
</dbReference>
<dbReference type="Pfam" id="PF03372">
    <property type="entry name" value="Exo_endo_phos"/>
    <property type="match status" value="1"/>
</dbReference>
<organism evidence="7 8">
    <name type="scientific">Hemibagrus guttatus</name>
    <dbReference type="NCBI Taxonomy" id="175788"/>
    <lineage>
        <taxon>Eukaryota</taxon>
        <taxon>Metazoa</taxon>
        <taxon>Chordata</taxon>
        <taxon>Craniata</taxon>
        <taxon>Vertebrata</taxon>
        <taxon>Euteleostomi</taxon>
        <taxon>Actinopterygii</taxon>
        <taxon>Neopterygii</taxon>
        <taxon>Teleostei</taxon>
        <taxon>Ostariophysi</taxon>
        <taxon>Siluriformes</taxon>
        <taxon>Bagridae</taxon>
        <taxon>Hemibagrus</taxon>
    </lineage>
</organism>
<dbReference type="SUPFAM" id="SSF56672">
    <property type="entry name" value="DNA/RNA polymerases"/>
    <property type="match status" value="1"/>
</dbReference>
<keyword evidence="8" id="KW-1185">Reference proteome</keyword>
<dbReference type="PROSITE" id="PS51717">
    <property type="entry name" value="G_VLIG"/>
    <property type="match status" value="1"/>
</dbReference>
<evidence type="ECO:0000259" key="5">
    <source>
        <dbReference type="PROSITE" id="PS50878"/>
    </source>
</evidence>
<accession>A0AAE0QZW8</accession>
<dbReference type="InterPro" id="IPR000477">
    <property type="entry name" value="RT_dom"/>
</dbReference>
<dbReference type="Pfam" id="PF25683">
    <property type="entry name" value="URGCP_GTPase"/>
    <property type="match status" value="1"/>
</dbReference>
<dbReference type="InterPro" id="IPR052986">
    <property type="entry name" value="VLIG_GTPase"/>
</dbReference>
<evidence type="ECO:0000256" key="2">
    <source>
        <dbReference type="ARBA" id="ARBA00010879"/>
    </source>
</evidence>
<dbReference type="InterPro" id="IPR036691">
    <property type="entry name" value="Endo/exonu/phosph_ase_sf"/>
</dbReference>
<proteinExistence type="inferred from homology"/>
<feature type="domain" description="VLIG-type G" evidence="6">
    <location>
        <begin position="990"/>
        <end position="1233"/>
    </location>
</feature>
<dbReference type="InterPro" id="IPR043502">
    <property type="entry name" value="DNA/RNA_pol_sf"/>
</dbReference>
<evidence type="ECO:0000313" key="7">
    <source>
        <dbReference type="EMBL" id="KAK3537336.1"/>
    </source>
</evidence>
<dbReference type="InterPro" id="IPR030383">
    <property type="entry name" value="G_VLIG_dom"/>
</dbReference>
<dbReference type="Gene3D" id="3.60.10.10">
    <property type="entry name" value="Endonuclease/exonuclease/phosphatase"/>
    <property type="match status" value="1"/>
</dbReference>
<dbReference type="EMBL" id="JAUCMX010000008">
    <property type="protein sequence ID" value="KAK3537336.1"/>
    <property type="molecule type" value="Genomic_DNA"/>
</dbReference>
<reference evidence="7" key="1">
    <citation type="submission" date="2023-06" db="EMBL/GenBank/DDBJ databases">
        <title>Male Hemibagrus guttatus genome.</title>
        <authorList>
            <person name="Bian C."/>
        </authorList>
    </citation>
    <scope>NUCLEOTIDE SEQUENCE</scope>
    <source>
        <strain evidence="7">Male_cb2023</strain>
        <tissue evidence="7">Muscle</tissue>
    </source>
</reference>
<comment type="similarity">
    <text evidence="1">Belongs to the TRAFAC class dynamin-like GTPase superfamily. Very large inducible GTPase (VLIG) family.</text>
</comment>